<evidence type="ECO:0000313" key="3">
    <source>
        <dbReference type="Proteomes" id="UP000593571"/>
    </source>
</evidence>
<protein>
    <submittedName>
        <fullName evidence="2">Uncharacterized protein</fullName>
    </submittedName>
</protein>
<keyword evidence="3" id="KW-1185">Reference proteome</keyword>
<gene>
    <name evidence="2" type="ORF">HJG63_011571</name>
</gene>
<evidence type="ECO:0000313" key="2">
    <source>
        <dbReference type="EMBL" id="KAF6456940.1"/>
    </source>
</evidence>
<comment type="caution">
    <text evidence="2">The sequence shown here is derived from an EMBL/GenBank/DDBJ whole genome shotgun (WGS) entry which is preliminary data.</text>
</comment>
<feature type="region of interest" description="Disordered" evidence="1">
    <location>
        <begin position="90"/>
        <end position="140"/>
    </location>
</feature>
<feature type="compositionally biased region" description="Basic and acidic residues" evidence="1">
    <location>
        <begin position="100"/>
        <end position="112"/>
    </location>
</feature>
<reference evidence="2 3" key="1">
    <citation type="journal article" date="2020" name="Nature">
        <title>Six reference-quality genomes reveal evolution of bat adaptations.</title>
        <authorList>
            <person name="Jebb D."/>
            <person name="Huang Z."/>
            <person name="Pippel M."/>
            <person name="Hughes G.M."/>
            <person name="Lavrichenko K."/>
            <person name="Devanna P."/>
            <person name="Winkler S."/>
            <person name="Jermiin L.S."/>
            <person name="Skirmuntt E.C."/>
            <person name="Katzourakis A."/>
            <person name="Burkitt-Gray L."/>
            <person name="Ray D.A."/>
            <person name="Sullivan K.A.M."/>
            <person name="Roscito J.G."/>
            <person name="Kirilenko B.M."/>
            <person name="Davalos L.M."/>
            <person name="Corthals A.P."/>
            <person name="Power M.L."/>
            <person name="Jones G."/>
            <person name="Ransome R.D."/>
            <person name="Dechmann D.K.N."/>
            <person name="Locatelli A.G."/>
            <person name="Puechmaille S.J."/>
            <person name="Fedrigo O."/>
            <person name="Jarvis E.D."/>
            <person name="Hiller M."/>
            <person name="Vernes S.C."/>
            <person name="Myers E.W."/>
            <person name="Teeling E.C."/>
        </authorList>
    </citation>
    <scope>NUCLEOTIDE SEQUENCE [LARGE SCALE GENOMIC DNA]</scope>
    <source>
        <strain evidence="2">MRouAeg1</strain>
        <tissue evidence="2">Muscle</tissue>
    </source>
</reference>
<sequence length="164" mass="18106">MQSPQGTRRVHHWWPRDQVQAGQPAFRTGSSREGAPAGPGLLAAHMLLGLGARIKSATRLLERRPQGTQKHGDGSCRDWDWLRQVFTGASWGPGTGTFHEPLRFPRRTDRCPRGWTLDSDPVSIQEGTPGPVTDRAPQRLQSPGAVARLKPKGMSWELYEGPQG</sequence>
<organism evidence="2 3">
    <name type="scientific">Rousettus aegyptiacus</name>
    <name type="common">Egyptian fruit bat</name>
    <name type="synonym">Pteropus aegyptiacus</name>
    <dbReference type="NCBI Taxonomy" id="9407"/>
    <lineage>
        <taxon>Eukaryota</taxon>
        <taxon>Metazoa</taxon>
        <taxon>Chordata</taxon>
        <taxon>Craniata</taxon>
        <taxon>Vertebrata</taxon>
        <taxon>Euteleostomi</taxon>
        <taxon>Mammalia</taxon>
        <taxon>Eutheria</taxon>
        <taxon>Laurasiatheria</taxon>
        <taxon>Chiroptera</taxon>
        <taxon>Yinpterochiroptera</taxon>
        <taxon>Pteropodoidea</taxon>
        <taxon>Pteropodidae</taxon>
        <taxon>Rousettinae</taxon>
        <taxon>Rousettus</taxon>
    </lineage>
</organism>
<dbReference type="Proteomes" id="UP000593571">
    <property type="component" value="Unassembled WGS sequence"/>
</dbReference>
<feature type="region of interest" description="Disordered" evidence="1">
    <location>
        <begin position="1"/>
        <end position="37"/>
    </location>
</feature>
<evidence type="ECO:0000256" key="1">
    <source>
        <dbReference type="SAM" id="MobiDB-lite"/>
    </source>
</evidence>
<name>A0A7J8GAE1_ROUAE</name>
<dbReference type="EMBL" id="JACASE010000006">
    <property type="protein sequence ID" value="KAF6456940.1"/>
    <property type="molecule type" value="Genomic_DNA"/>
</dbReference>
<accession>A0A7J8GAE1</accession>
<dbReference type="AlphaFoldDB" id="A0A7J8GAE1"/>
<proteinExistence type="predicted"/>